<protein>
    <submittedName>
        <fullName evidence="2">Polysaccharide deacetylase</fullName>
    </submittedName>
</protein>
<proteinExistence type="predicted"/>
<accession>A0A7D5KVP8</accession>
<dbReference type="PANTHER" id="PTHR47561">
    <property type="entry name" value="POLYSACCHARIDE DEACETYLASE FAMILY PROTEIN (AFU_ORTHOLOGUE AFUA_6G05030)"/>
    <property type="match status" value="1"/>
</dbReference>
<dbReference type="SUPFAM" id="SSF88713">
    <property type="entry name" value="Glycoside hydrolase/deacetylase"/>
    <property type="match status" value="1"/>
</dbReference>
<dbReference type="AlphaFoldDB" id="A0A7D5KVP8"/>
<dbReference type="OrthoDB" id="10436at2157"/>
<gene>
    <name evidence="2" type="ORF">HUG10_17740</name>
</gene>
<feature type="domain" description="NodB homology" evidence="1">
    <location>
        <begin position="28"/>
        <end position="235"/>
    </location>
</feature>
<dbReference type="Proteomes" id="UP000509750">
    <property type="component" value="Chromosome"/>
</dbReference>
<dbReference type="PANTHER" id="PTHR47561:SF1">
    <property type="entry name" value="POLYSACCHARIDE DEACETYLASE FAMILY PROTEIN (AFU_ORTHOLOGUE AFUA_6G05030)"/>
    <property type="match status" value="1"/>
</dbReference>
<dbReference type="RefSeq" id="WP_179170834.1">
    <property type="nucleotide sequence ID" value="NZ_CP058529.1"/>
</dbReference>
<evidence type="ECO:0000259" key="1">
    <source>
        <dbReference type="PROSITE" id="PS51677"/>
    </source>
</evidence>
<reference evidence="2 3" key="1">
    <citation type="submission" date="2020-07" db="EMBL/GenBank/DDBJ databases">
        <title>Gai3-2, isolated from salt lake.</title>
        <authorList>
            <person name="Cui H."/>
            <person name="Shi X."/>
        </authorList>
    </citation>
    <scope>NUCLEOTIDE SEQUENCE [LARGE SCALE GENOMIC DNA]</scope>
    <source>
        <strain evidence="2 3">Gai3-2</strain>
    </source>
</reference>
<dbReference type="GO" id="GO:0005975">
    <property type="term" value="P:carbohydrate metabolic process"/>
    <property type="evidence" value="ECO:0007669"/>
    <property type="project" value="InterPro"/>
</dbReference>
<dbReference type="Pfam" id="PF01522">
    <property type="entry name" value="Polysacc_deac_1"/>
    <property type="match status" value="1"/>
</dbReference>
<evidence type="ECO:0000313" key="3">
    <source>
        <dbReference type="Proteomes" id="UP000509750"/>
    </source>
</evidence>
<dbReference type="PROSITE" id="PS51677">
    <property type="entry name" value="NODB"/>
    <property type="match status" value="1"/>
</dbReference>
<sequence length="299" mass="34057">MGDIDIAIGVDVDAVAGWLGSYGGEDSRADLSRGLSAGNEGVPRMLTVFENEGIDTSWYVPGHTIETFREEIEAVADAGHELGIHGYSHENPTDLSRDQEAAIIEASIDLVEDVTGSRPVGHRASWWEFSENTAELLDEYDFLYDSSLMESEFEPRQVRKGDSWEKIDYEEDPETWMEPYGYGEELDVVEVPISWYRDDIPPMMFIKHPYYNMGYASPEMIHEELYKAQFDFLYDRRGAGVYTLTIHPDVHGKPHMIPLLEEFIQYVMGHSGVEFLTLEAIANKYRDDPSVYEPEGEFV</sequence>
<dbReference type="InterPro" id="IPR011330">
    <property type="entry name" value="Glyco_hydro/deAcase_b/a-brl"/>
</dbReference>
<dbReference type="EMBL" id="CP058529">
    <property type="protein sequence ID" value="QLG29260.1"/>
    <property type="molecule type" value="Genomic_DNA"/>
</dbReference>
<keyword evidence="3" id="KW-1185">Reference proteome</keyword>
<evidence type="ECO:0000313" key="2">
    <source>
        <dbReference type="EMBL" id="QLG29260.1"/>
    </source>
</evidence>
<dbReference type="Gene3D" id="3.20.20.370">
    <property type="entry name" value="Glycoside hydrolase/deacetylase"/>
    <property type="match status" value="1"/>
</dbReference>
<dbReference type="GeneID" id="56030715"/>
<organism evidence="2 3">
    <name type="scientific">Halorarum halophilum</name>
    <dbReference type="NCBI Taxonomy" id="2743090"/>
    <lineage>
        <taxon>Archaea</taxon>
        <taxon>Methanobacteriati</taxon>
        <taxon>Methanobacteriota</taxon>
        <taxon>Stenosarchaea group</taxon>
        <taxon>Halobacteria</taxon>
        <taxon>Halobacteriales</taxon>
        <taxon>Haloferacaceae</taxon>
        <taxon>Halorarum</taxon>
    </lineage>
</organism>
<name>A0A7D5KVP8_9EURY</name>
<dbReference type="KEGG" id="halg:HUG10_17740"/>
<dbReference type="InterPro" id="IPR037950">
    <property type="entry name" value="PgdA-like"/>
</dbReference>
<dbReference type="InterPro" id="IPR002509">
    <property type="entry name" value="NODB_dom"/>
</dbReference>
<dbReference type="CDD" id="cd10938">
    <property type="entry name" value="CE4_HpPgdA_like"/>
    <property type="match status" value="1"/>
</dbReference>
<dbReference type="GO" id="GO:0016810">
    <property type="term" value="F:hydrolase activity, acting on carbon-nitrogen (but not peptide) bonds"/>
    <property type="evidence" value="ECO:0007669"/>
    <property type="project" value="InterPro"/>
</dbReference>